<organism evidence="1 2">
    <name type="scientific">Patagioenas fasciata monilis</name>
    <dbReference type="NCBI Taxonomy" id="372326"/>
    <lineage>
        <taxon>Eukaryota</taxon>
        <taxon>Metazoa</taxon>
        <taxon>Chordata</taxon>
        <taxon>Craniata</taxon>
        <taxon>Vertebrata</taxon>
        <taxon>Euteleostomi</taxon>
        <taxon>Archelosauria</taxon>
        <taxon>Archosauria</taxon>
        <taxon>Dinosauria</taxon>
        <taxon>Saurischia</taxon>
        <taxon>Theropoda</taxon>
        <taxon>Coelurosauria</taxon>
        <taxon>Aves</taxon>
        <taxon>Neognathae</taxon>
        <taxon>Neoaves</taxon>
        <taxon>Columbimorphae</taxon>
        <taxon>Columbiformes</taxon>
        <taxon>Columbidae</taxon>
        <taxon>Patagioenas</taxon>
    </lineage>
</organism>
<sequence>MPKMEPPPQARERAWLGFSRRADERAGGVRSRVPFDPLPGRRGCSFPQGTVCTKVSCLYLHNYSKLPSLMKLNFILQV</sequence>
<dbReference type="EMBL" id="LSYS01008398">
    <property type="protein sequence ID" value="OPJ68766.1"/>
    <property type="molecule type" value="Genomic_DNA"/>
</dbReference>
<protein>
    <submittedName>
        <fullName evidence="1">Uncharacterized protein</fullName>
    </submittedName>
</protein>
<reference evidence="1 2" key="1">
    <citation type="submission" date="2016-02" db="EMBL/GenBank/DDBJ databases">
        <title>Band-tailed pigeon sequencing and assembly.</title>
        <authorList>
            <person name="Soares A.E."/>
            <person name="Novak B.J."/>
            <person name="Rice E.S."/>
            <person name="O'Connell B."/>
            <person name="Chang D."/>
            <person name="Weber S."/>
            <person name="Shapiro B."/>
        </authorList>
    </citation>
    <scope>NUCLEOTIDE SEQUENCE [LARGE SCALE GENOMIC DNA]</scope>
    <source>
        <strain evidence="1">BTP2013</strain>
        <tissue evidence="1">Blood</tissue>
    </source>
</reference>
<proteinExistence type="predicted"/>
<comment type="caution">
    <text evidence="1">The sequence shown here is derived from an EMBL/GenBank/DDBJ whole genome shotgun (WGS) entry which is preliminary data.</text>
</comment>
<gene>
    <name evidence="1" type="ORF">AV530_012854</name>
</gene>
<evidence type="ECO:0000313" key="1">
    <source>
        <dbReference type="EMBL" id="OPJ68766.1"/>
    </source>
</evidence>
<dbReference type="AlphaFoldDB" id="A0A1V4J993"/>
<name>A0A1V4J993_PATFA</name>
<accession>A0A1V4J993</accession>
<keyword evidence="2" id="KW-1185">Reference proteome</keyword>
<dbReference type="Proteomes" id="UP000190648">
    <property type="component" value="Unassembled WGS sequence"/>
</dbReference>
<evidence type="ECO:0000313" key="2">
    <source>
        <dbReference type="Proteomes" id="UP000190648"/>
    </source>
</evidence>